<feature type="transmembrane region" description="Helical" evidence="2">
    <location>
        <begin position="257"/>
        <end position="282"/>
    </location>
</feature>
<evidence type="ECO:0000259" key="3">
    <source>
        <dbReference type="Pfam" id="PF20684"/>
    </source>
</evidence>
<dbReference type="AlphaFoldDB" id="D4AKY1"/>
<gene>
    <name evidence="4" type="ORF">ARB_04977</name>
</gene>
<name>D4AKY1_ARTBC</name>
<organism evidence="4 5">
    <name type="scientific">Arthroderma benhamiae (strain ATCC MYA-4681 / CBS 112371)</name>
    <name type="common">Trichophyton mentagrophytes</name>
    <dbReference type="NCBI Taxonomy" id="663331"/>
    <lineage>
        <taxon>Eukaryota</taxon>
        <taxon>Fungi</taxon>
        <taxon>Dikarya</taxon>
        <taxon>Ascomycota</taxon>
        <taxon>Pezizomycotina</taxon>
        <taxon>Eurotiomycetes</taxon>
        <taxon>Eurotiomycetidae</taxon>
        <taxon>Onygenales</taxon>
        <taxon>Arthrodermataceae</taxon>
        <taxon>Trichophyton</taxon>
    </lineage>
</organism>
<feature type="compositionally biased region" description="Polar residues" evidence="1">
    <location>
        <begin position="460"/>
        <end position="471"/>
    </location>
</feature>
<keyword evidence="2" id="KW-0472">Membrane</keyword>
<feature type="transmembrane region" description="Helical" evidence="2">
    <location>
        <begin position="184"/>
        <end position="205"/>
    </location>
</feature>
<keyword evidence="5" id="KW-1185">Reference proteome</keyword>
<feature type="transmembrane region" description="Helical" evidence="2">
    <location>
        <begin position="294"/>
        <end position="317"/>
    </location>
</feature>
<feature type="transmembrane region" description="Helical" evidence="2">
    <location>
        <begin position="217"/>
        <end position="237"/>
    </location>
</feature>
<accession>D4AKY1</accession>
<dbReference type="PANTHER" id="PTHR39614:SF2">
    <property type="entry name" value="INTEGRAL MEMBRANE PROTEIN"/>
    <property type="match status" value="1"/>
</dbReference>
<dbReference type="eggNOG" id="ENOG502SMZV">
    <property type="taxonomic scope" value="Eukaryota"/>
</dbReference>
<dbReference type="GeneID" id="9522170"/>
<evidence type="ECO:0000256" key="1">
    <source>
        <dbReference type="SAM" id="MobiDB-lite"/>
    </source>
</evidence>
<dbReference type="RefSeq" id="XP_003016685.1">
    <property type="nucleotide sequence ID" value="XM_003016639.1"/>
</dbReference>
<evidence type="ECO:0000313" key="4">
    <source>
        <dbReference type="EMBL" id="EFE36040.1"/>
    </source>
</evidence>
<keyword evidence="2" id="KW-0812">Transmembrane</keyword>
<dbReference type="Pfam" id="PF20684">
    <property type="entry name" value="Fung_rhodopsin"/>
    <property type="match status" value="1"/>
</dbReference>
<dbReference type="OMA" id="VMSPLVW"/>
<keyword evidence="2" id="KW-1133">Transmembrane helix</keyword>
<protein>
    <recommendedName>
        <fullName evidence="3">Rhodopsin domain-containing protein</fullName>
    </recommendedName>
</protein>
<dbReference type="EMBL" id="ABSU01000002">
    <property type="protein sequence ID" value="EFE36040.1"/>
    <property type="molecule type" value="Genomic_DNA"/>
</dbReference>
<feature type="transmembrane region" description="Helical" evidence="2">
    <location>
        <begin position="337"/>
        <end position="364"/>
    </location>
</feature>
<proteinExistence type="predicted"/>
<dbReference type="InterPro" id="IPR049326">
    <property type="entry name" value="Rhodopsin_dom_fungi"/>
</dbReference>
<dbReference type="KEGG" id="abe:ARB_04977"/>
<dbReference type="PANTHER" id="PTHR39614">
    <property type="entry name" value="INTEGRAL MEMBRANE PROTEIN"/>
    <property type="match status" value="1"/>
</dbReference>
<evidence type="ECO:0000313" key="5">
    <source>
        <dbReference type="Proteomes" id="UP000008866"/>
    </source>
</evidence>
<evidence type="ECO:0000256" key="2">
    <source>
        <dbReference type="SAM" id="Phobius"/>
    </source>
</evidence>
<comment type="caution">
    <text evidence="4">The sequence shown here is derived from an EMBL/GenBank/DDBJ whole genome shotgun (WGS) entry which is preliminary data.</text>
</comment>
<sequence>MTRDQKALLVENLPILRWAVGPSEQLSARWINRLAKTLETKIFHMENTGRSAVSSVTYDTLLYATPCQHNMAWTSISFRKKSIFFLSRVEGVEKVTFRSQIHPFCFLLITEESSTLCTIYPDSLIIILPAINEGSPNIDSYMICVCEYHLVAIEEVPEMSGHVDLQLFTGGDRFTTVTPDDHGGILWVASIICAIYVVLSMGLRAYVKREFYGLDDLIALFATLIAEAQYISIFFGLSDGLGKNDESFGMVHIRRIGRSLALSEVFFLLGLLLAKVSLILLIRRLFSPDMRSHIMTCDAVLLLSILWGVGSMLGALINCSPTGMMAFIHGACKGIVLRWQIIGILDAFTELVIFGVAISVIWGIQMSASRKARVLMAFMPRLPKSKPSVSIVAPLVYQQIELCYSLVSCTIPNLGGYLLKFHTGMGITLGYVSEPYGSSRDAEGSKSVQLSSLKSVPDGNKQTGPTPSESSKCGFLRPEKYEYRAYVRSAVNSLEINSGHGDNDGHSLSSQGNQSVLSIHSHDMIIRRDLRYSVRHD</sequence>
<dbReference type="Proteomes" id="UP000008866">
    <property type="component" value="Unassembled WGS sequence"/>
</dbReference>
<reference evidence="5" key="1">
    <citation type="journal article" date="2011" name="Genome Biol.">
        <title>Comparative and functional genomics provide insights into the pathogenicity of dermatophytic fungi.</title>
        <authorList>
            <person name="Burmester A."/>
            <person name="Shelest E."/>
            <person name="Gloeckner G."/>
            <person name="Heddergott C."/>
            <person name="Schindler S."/>
            <person name="Staib P."/>
            <person name="Heidel A."/>
            <person name="Felder M."/>
            <person name="Petzold A."/>
            <person name="Szafranski K."/>
            <person name="Feuermann M."/>
            <person name="Pedruzzi I."/>
            <person name="Priebe S."/>
            <person name="Groth M."/>
            <person name="Winkler R."/>
            <person name="Li W."/>
            <person name="Kniemeyer O."/>
            <person name="Schroeckh V."/>
            <person name="Hertweck C."/>
            <person name="Hube B."/>
            <person name="White T.C."/>
            <person name="Platzer M."/>
            <person name="Guthke R."/>
            <person name="Heitman J."/>
            <person name="Woestemeyer J."/>
            <person name="Zipfel P.F."/>
            <person name="Monod M."/>
            <person name="Brakhage A.A."/>
        </authorList>
    </citation>
    <scope>NUCLEOTIDE SEQUENCE [LARGE SCALE GENOMIC DNA]</scope>
    <source>
        <strain evidence="5">ATCC MYA-4681 / CBS 112371</strain>
    </source>
</reference>
<feature type="domain" description="Rhodopsin" evidence="3">
    <location>
        <begin position="206"/>
        <end position="379"/>
    </location>
</feature>
<feature type="region of interest" description="Disordered" evidence="1">
    <location>
        <begin position="440"/>
        <end position="474"/>
    </location>
</feature>
<feature type="compositionally biased region" description="Low complexity" evidence="1">
    <location>
        <begin position="445"/>
        <end position="456"/>
    </location>
</feature>
<dbReference type="HOGENOM" id="CLU_036632_1_0_1"/>